<dbReference type="OrthoDB" id="10547966at2759"/>
<keyword evidence="3" id="KW-1185">Reference proteome</keyword>
<evidence type="ECO:0000256" key="1">
    <source>
        <dbReference type="SAM" id="MobiDB-lite"/>
    </source>
</evidence>
<organism evidence="2 3">
    <name type="scientific">Fusarium culmorum</name>
    <dbReference type="NCBI Taxonomy" id="5516"/>
    <lineage>
        <taxon>Eukaryota</taxon>
        <taxon>Fungi</taxon>
        <taxon>Dikarya</taxon>
        <taxon>Ascomycota</taxon>
        <taxon>Pezizomycotina</taxon>
        <taxon>Sordariomycetes</taxon>
        <taxon>Hypocreomycetidae</taxon>
        <taxon>Hypocreales</taxon>
        <taxon>Nectriaceae</taxon>
        <taxon>Fusarium</taxon>
    </lineage>
</organism>
<comment type="caution">
    <text evidence="2">The sequence shown here is derived from an EMBL/GenBank/DDBJ whole genome shotgun (WGS) entry which is preliminary data.</text>
</comment>
<evidence type="ECO:0000313" key="3">
    <source>
        <dbReference type="Proteomes" id="UP000241587"/>
    </source>
</evidence>
<dbReference type="AlphaFoldDB" id="A0A2T4GND3"/>
<sequence length="69" mass="7365">MTRAINNNNNNNNNNNDTNSGGRNNNSSSRGTNTDGRSSSNMPLRKPDLSKLRAILMSIVSLSGWTAAG</sequence>
<name>A0A2T4GND3_FUSCU</name>
<proteinExistence type="predicted"/>
<protein>
    <submittedName>
        <fullName evidence="2">Uncharacterized protein</fullName>
    </submittedName>
</protein>
<accession>A0A2T4GND3</accession>
<evidence type="ECO:0000313" key="2">
    <source>
        <dbReference type="EMBL" id="PTD05045.1"/>
    </source>
</evidence>
<feature type="region of interest" description="Disordered" evidence="1">
    <location>
        <begin position="1"/>
        <end position="46"/>
    </location>
</feature>
<dbReference type="Proteomes" id="UP000241587">
    <property type="component" value="Unassembled WGS sequence"/>
</dbReference>
<feature type="compositionally biased region" description="Low complexity" evidence="1">
    <location>
        <begin position="1"/>
        <end position="36"/>
    </location>
</feature>
<gene>
    <name evidence="2" type="ORF">FCULG_00000334</name>
</gene>
<dbReference type="EMBL" id="PVEM01000012">
    <property type="protein sequence ID" value="PTD05045.1"/>
    <property type="molecule type" value="Genomic_DNA"/>
</dbReference>
<reference evidence="2 3" key="1">
    <citation type="submission" date="2018-02" db="EMBL/GenBank/DDBJ databases">
        <title>Fusarium culmorum secondary metabolites in fungal-bacterial-plant interactions.</title>
        <authorList>
            <person name="Schmidt R."/>
        </authorList>
    </citation>
    <scope>NUCLEOTIDE SEQUENCE [LARGE SCALE GENOMIC DNA]</scope>
    <source>
        <strain evidence="2 3">PV</strain>
    </source>
</reference>